<reference evidence="1" key="1">
    <citation type="submission" date="2014-09" db="EMBL/GenBank/DDBJ databases">
        <authorList>
            <person name="Magalhaes I.L.F."/>
            <person name="Oliveira U."/>
            <person name="Santos F.R."/>
            <person name="Vidigal T.H.D.A."/>
            <person name="Brescovit A.D."/>
            <person name="Santos A.J."/>
        </authorList>
    </citation>
    <scope>NUCLEOTIDE SEQUENCE</scope>
    <source>
        <tissue evidence="1">Shoot tissue taken approximately 20 cm above the soil surface</tissue>
    </source>
</reference>
<sequence>MKERQVKLNL</sequence>
<proteinExistence type="predicted"/>
<protein>
    <submittedName>
        <fullName evidence="1">Uncharacterized protein</fullName>
    </submittedName>
</protein>
<accession>A0A0A8Y416</accession>
<organism evidence="1">
    <name type="scientific">Arundo donax</name>
    <name type="common">Giant reed</name>
    <name type="synonym">Donax arundinaceus</name>
    <dbReference type="NCBI Taxonomy" id="35708"/>
    <lineage>
        <taxon>Eukaryota</taxon>
        <taxon>Viridiplantae</taxon>
        <taxon>Streptophyta</taxon>
        <taxon>Embryophyta</taxon>
        <taxon>Tracheophyta</taxon>
        <taxon>Spermatophyta</taxon>
        <taxon>Magnoliopsida</taxon>
        <taxon>Liliopsida</taxon>
        <taxon>Poales</taxon>
        <taxon>Poaceae</taxon>
        <taxon>PACMAD clade</taxon>
        <taxon>Arundinoideae</taxon>
        <taxon>Arundineae</taxon>
        <taxon>Arundo</taxon>
    </lineage>
</organism>
<name>A0A0A8Y416_ARUDO</name>
<dbReference type="EMBL" id="GBRH01277810">
    <property type="protein sequence ID" value="JAD20085.1"/>
    <property type="molecule type" value="Transcribed_RNA"/>
</dbReference>
<reference evidence="1" key="2">
    <citation type="journal article" date="2015" name="Data Brief">
        <title>Shoot transcriptome of the giant reed, Arundo donax.</title>
        <authorList>
            <person name="Barrero R.A."/>
            <person name="Guerrero F.D."/>
            <person name="Moolhuijzen P."/>
            <person name="Goolsby J.A."/>
            <person name="Tidwell J."/>
            <person name="Bellgard S.E."/>
            <person name="Bellgard M.I."/>
        </authorList>
    </citation>
    <scope>NUCLEOTIDE SEQUENCE</scope>
    <source>
        <tissue evidence="1">Shoot tissue taken approximately 20 cm above the soil surface</tissue>
    </source>
</reference>
<evidence type="ECO:0000313" key="1">
    <source>
        <dbReference type="EMBL" id="JAD20085.1"/>
    </source>
</evidence>